<dbReference type="AlphaFoldDB" id="A0AAD5SDI9"/>
<name>A0AAD5SDI9_9FUNG</name>
<dbReference type="EMBL" id="JADGJD010000343">
    <property type="protein sequence ID" value="KAJ3051930.1"/>
    <property type="molecule type" value="Genomic_DNA"/>
</dbReference>
<accession>A0AAD5SDI9</accession>
<reference evidence="1" key="1">
    <citation type="submission" date="2020-05" db="EMBL/GenBank/DDBJ databases">
        <title>Phylogenomic resolution of chytrid fungi.</title>
        <authorList>
            <person name="Stajich J.E."/>
            <person name="Amses K."/>
            <person name="Simmons R."/>
            <person name="Seto K."/>
            <person name="Myers J."/>
            <person name="Bonds A."/>
            <person name="Quandt C.A."/>
            <person name="Barry K."/>
            <person name="Liu P."/>
            <person name="Grigoriev I."/>
            <person name="Longcore J.E."/>
            <person name="James T.Y."/>
        </authorList>
    </citation>
    <scope>NUCLEOTIDE SEQUENCE</scope>
    <source>
        <strain evidence="1">JEL0318</strain>
    </source>
</reference>
<evidence type="ECO:0000313" key="2">
    <source>
        <dbReference type="Proteomes" id="UP001212841"/>
    </source>
</evidence>
<feature type="non-terminal residue" evidence="1">
    <location>
        <position position="122"/>
    </location>
</feature>
<dbReference type="Proteomes" id="UP001212841">
    <property type="component" value="Unassembled WGS sequence"/>
</dbReference>
<gene>
    <name evidence="1" type="ORF">HK097_007057</name>
</gene>
<comment type="caution">
    <text evidence="1">The sequence shown here is derived from an EMBL/GenBank/DDBJ whole genome shotgun (WGS) entry which is preliminary data.</text>
</comment>
<protein>
    <submittedName>
        <fullName evidence="1">Uncharacterized protein</fullName>
    </submittedName>
</protein>
<sequence>MPATTELQHKLSNLSSLFGSKYNVKSRTSEISSQVPGPVVKSFEVKLDLSTFDPTCSEFLTGTVTLTLAKELLGVGRLCIRVLRIDESKSVKNPGTFVQNEMKRSFKTMWDSKEPGDIGVVL</sequence>
<keyword evidence="2" id="KW-1185">Reference proteome</keyword>
<proteinExistence type="predicted"/>
<evidence type="ECO:0000313" key="1">
    <source>
        <dbReference type="EMBL" id="KAJ3051930.1"/>
    </source>
</evidence>
<organism evidence="1 2">
    <name type="scientific">Rhizophlyctis rosea</name>
    <dbReference type="NCBI Taxonomy" id="64517"/>
    <lineage>
        <taxon>Eukaryota</taxon>
        <taxon>Fungi</taxon>
        <taxon>Fungi incertae sedis</taxon>
        <taxon>Chytridiomycota</taxon>
        <taxon>Chytridiomycota incertae sedis</taxon>
        <taxon>Chytridiomycetes</taxon>
        <taxon>Rhizophlyctidales</taxon>
        <taxon>Rhizophlyctidaceae</taxon>
        <taxon>Rhizophlyctis</taxon>
    </lineage>
</organism>